<dbReference type="PANTHER" id="PTHR42966:SF1">
    <property type="entry name" value="SIALIC ACID SYNTHASE"/>
    <property type="match status" value="1"/>
</dbReference>
<sequence length="327" mass="37048">MAEKKDIHIIAEIAQGYEGKPEYVHQFLETVKQTKADAIKFQIFYADELALPDYQYYGLFKKLEIPFEIWAETVSKAHEAGLKFYSDVFGLRSLNELVQIGIDGIKIHATDINNEILLKAVGQTGKPIFLATGGCEKEEIKHALGFLRKCAVTLMFGFQAEPTEIIDNHLRRIPTLRDEFKLPVGFMDHTEGGTDLAYYLPFIAIGAGATVIEKHMTLNRAQKMEDYISALNADEFKEWSMRVKASAPALGESRWQLTAKEKMYRNKVKRTVCAADNLQKGKKIKSEHLILKRSASKDAFNDMREVIGKTLKENIKENTPISKEILS</sequence>
<evidence type="ECO:0000259" key="1">
    <source>
        <dbReference type="SMART" id="SM00858"/>
    </source>
</evidence>
<dbReference type="AlphaFoldDB" id="A0A2H0LLB8"/>
<dbReference type="EMBL" id="PCVY01000072">
    <property type="protein sequence ID" value="PIQ85203.1"/>
    <property type="molecule type" value="Genomic_DNA"/>
</dbReference>
<feature type="domain" description="SAF" evidence="1">
    <location>
        <begin position="269"/>
        <end position="327"/>
    </location>
</feature>
<dbReference type="SUPFAM" id="SSF51569">
    <property type="entry name" value="Aldolase"/>
    <property type="match status" value="1"/>
</dbReference>
<name>A0A2H0LLB8_9BACT</name>
<dbReference type="InterPro" id="IPR013785">
    <property type="entry name" value="Aldolase_TIM"/>
</dbReference>
<dbReference type="Gene3D" id="3.20.20.70">
    <property type="entry name" value="Aldolase class I"/>
    <property type="match status" value="1"/>
</dbReference>
<dbReference type="CDD" id="cd11615">
    <property type="entry name" value="SAF_NeuB_like"/>
    <property type="match status" value="1"/>
</dbReference>
<dbReference type="InterPro" id="IPR036732">
    <property type="entry name" value="AFP_Neu5c_C_sf"/>
</dbReference>
<evidence type="ECO:0000313" key="3">
    <source>
        <dbReference type="Proteomes" id="UP000230859"/>
    </source>
</evidence>
<dbReference type="Pfam" id="PF08666">
    <property type="entry name" value="SAF"/>
    <property type="match status" value="1"/>
</dbReference>
<dbReference type="GO" id="GO:0047444">
    <property type="term" value="F:N-acylneuraminate-9-phosphate synthase activity"/>
    <property type="evidence" value="ECO:0007669"/>
    <property type="project" value="TreeGrafter"/>
</dbReference>
<comment type="caution">
    <text evidence="2">The sequence shown here is derived from an EMBL/GenBank/DDBJ whole genome shotgun (WGS) entry which is preliminary data.</text>
</comment>
<organism evidence="2 3">
    <name type="scientific">Candidatus Abzuiibacterium crystallinum</name>
    <dbReference type="NCBI Taxonomy" id="1974748"/>
    <lineage>
        <taxon>Bacteria</taxon>
        <taxon>Pseudomonadati</taxon>
        <taxon>Candidatus Omnitrophota</taxon>
        <taxon>Candidatus Abzuiibacterium</taxon>
    </lineage>
</organism>
<dbReference type="Proteomes" id="UP000230859">
    <property type="component" value="Unassembled WGS sequence"/>
</dbReference>
<evidence type="ECO:0000313" key="2">
    <source>
        <dbReference type="EMBL" id="PIQ85203.1"/>
    </source>
</evidence>
<dbReference type="InterPro" id="IPR057736">
    <property type="entry name" value="SAF_PseI/NeuA/NeuB"/>
</dbReference>
<dbReference type="InterPro" id="IPR051690">
    <property type="entry name" value="PseI-like"/>
</dbReference>
<dbReference type="SMART" id="SM00858">
    <property type="entry name" value="SAF"/>
    <property type="match status" value="1"/>
</dbReference>
<accession>A0A2H0LLB8</accession>
<dbReference type="InterPro" id="IPR013974">
    <property type="entry name" value="SAF"/>
</dbReference>
<dbReference type="SUPFAM" id="SSF51269">
    <property type="entry name" value="AFP III-like domain"/>
    <property type="match status" value="1"/>
</dbReference>
<gene>
    <name evidence="2" type="ORF">COV74_09600</name>
</gene>
<dbReference type="InterPro" id="IPR013132">
    <property type="entry name" value="PseI/NeuA/B-like_N"/>
</dbReference>
<protein>
    <recommendedName>
        <fullName evidence="1">SAF domain-containing protein</fullName>
    </recommendedName>
</protein>
<dbReference type="Gene3D" id="3.90.1210.10">
    <property type="entry name" value="Antifreeze-like/N-acetylneuraminic acid synthase C-terminal domain"/>
    <property type="match status" value="1"/>
</dbReference>
<proteinExistence type="predicted"/>
<dbReference type="PANTHER" id="PTHR42966">
    <property type="entry name" value="N-ACETYLNEURAMINATE SYNTHASE"/>
    <property type="match status" value="1"/>
</dbReference>
<dbReference type="Pfam" id="PF03102">
    <property type="entry name" value="NeuB"/>
    <property type="match status" value="1"/>
</dbReference>
<reference evidence="2 3" key="1">
    <citation type="submission" date="2017-09" db="EMBL/GenBank/DDBJ databases">
        <title>Depth-based differentiation of microbial function through sediment-hosted aquifers and enrichment of novel symbionts in the deep terrestrial subsurface.</title>
        <authorList>
            <person name="Probst A.J."/>
            <person name="Ladd B."/>
            <person name="Jarett J.K."/>
            <person name="Geller-Mcgrath D.E."/>
            <person name="Sieber C.M."/>
            <person name="Emerson J.B."/>
            <person name="Anantharaman K."/>
            <person name="Thomas B.C."/>
            <person name="Malmstrom R."/>
            <person name="Stieglmeier M."/>
            <person name="Klingl A."/>
            <person name="Woyke T."/>
            <person name="Ryan C.M."/>
            <person name="Banfield J.F."/>
        </authorList>
    </citation>
    <scope>NUCLEOTIDE SEQUENCE [LARGE SCALE GENOMIC DNA]</scope>
    <source>
        <strain evidence="2">CG11_big_fil_rev_8_21_14_0_20_45_26</strain>
    </source>
</reference>
<dbReference type="GO" id="GO:0016051">
    <property type="term" value="P:carbohydrate biosynthetic process"/>
    <property type="evidence" value="ECO:0007669"/>
    <property type="project" value="InterPro"/>
</dbReference>